<dbReference type="InterPro" id="IPR036396">
    <property type="entry name" value="Cyt_P450_sf"/>
</dbReference>
<dbReference type="SUPFAM" id="SSF48264">
    <property type="entry name" value="Cytochrome P450"/>
    <property type="match status" value="1"/>
</dbReference>
<evidence type="ECO:0000256" key="8">
    <source>
        <dbReference type="PIRSR" id="PIRSR602403-1"/>
    </source>
</evidence>
<evidence type="ECO:0000256" key="6">
    <source>
        <dbReference type="ARBA" id="ARBA00023004"/>
    </source>
</evidence>
<dbReference type="RefSeq" id="XP_046006896.1">
    <property type="nucleotide sequence ID" value="XM_046150699.1"/>
</dbReference>
<dbReference type="AlphaFoldDB" id="A0A9P9BHM3"/>
<evidence type="ECO:0000256" key="1">
    <source>
        <dbReference type="ARBA" id="ARBA00001971"/>
    </source>
</evidence>
<keyword evidence="4 8" id="KW-0479">Metal-binding</keyword>
<feature type="binding site" description="axial binding residue" evidence="8">
    <location>
        <position position="458"/>
    </location>
    <ligand>
        <name>heme</name>
        <dbReference type="ChEBI" id="CHEBI:30413"/>
    </ligand>
    <ligandPart>
        <name>Fe</name>
        <dbReference type="ChEBI" id="CHEBI:18248"/>
    </ligandPart>
</feature>
<dbReference type="GO" id="GO:0004497">
    <property type="term" value="F:monooxygenase activity"/>
    <property type="evidence" value="ECO:0007669"/>
    <property type="project" value="UniProtKB-KW"/>
</dbReference>
<keyword evidence="3 8" id="KW-0349">Heme</keyword>
<reference evidence="10" key="1">
    <citation type="journal article" date="2021" name="Nat. Commun.">
        <title>Genetic determinants of endophytism in the Arabidopsis root mycobiome.</title>
        <authorList>
            <person name="Mesny F."/>
            <person name="Miyauchi S."/>
            <person name="Thiergart T."/>
            <person name="Pickel B."/>
            <person name="Atanasova L."/>
            <person name="Karlsson M."/>
            <person name="Huettel B."/>
            <person name="Barry K.W."/>
            <person name="Haridas S."/>
            <person name="Chen C."/>
            <person name="Bauer D."/>
            <person name="Andreopoulos W."/>
            <person name="Pangilinan J."/>
            <person name="LaButti K."/>
            <person name="Riley R."/>
            <person name="Lipzen A."/>
            <person name="Clum A."/>
            <person name="Drula E."/>
            <person name="Henrissat B."/>
            <person name="Kohler A."/>
            <person name="Grigoriev I.V."/>
            <person name="Martin F.M."/>
            <person name="Hacquard S."/>
        </authorList>
    </citation>
    <scope>NUCLEOTIDE SEQUENCE</scope>
    <source>
        <strain evidence="10">MPI-CAGE-CH-0230</strain>
    </source>
</reference>
<comment type="cofactor">
    <cofactor evidence="1 8">
        <name>heme</name>
        <dbReference type="ChEBI" id="CHEBI:30413"/>
    </cofactor>
</comment>
<evidence type="ECO:0000256" key="3">
    <source>
        <dbReference type="ARBA" id="ARBA00022617"/>
    </source>
</evidence>
<dbReference type="InterPro" id="IPR001128">
    <property type="entry name" value="Cyt_P450"/>
</dbReference>
<keyword evidence="6 8" id="KW-0408">Iron</keyword>
<dbReference type="InterPro" id="IPR017972">
    <property type="entry name" value="Cyt_P450_CS"/>
</dbReference>
<keyword evidence="5 9" id="KW-0560">Oxidoreductase</keyword>
<dbReference type="GO" id="GO:0016705">
    <property type="term" value="F:oxidoreductase activity, acting on paired donors, with incorporation or reduction of molecular oxygen"/>
    <property type="evidence" value="ECO:0007669"/>
    <property type="project" value="InterPro"/>
</dbReference>
<dbReference type="GeneID" id="70180245"/>
<evidence type="ECO:0000256" key="7">
    <source>
        <dbReference type="ARBA" id="ARBA00023033"/>
    </source>
</evidence>
<comment type="similarity">
    <text evidence="2 9">Belongs to the cytochrome P450 family.</text>
</comment>
<dbReference type="Gene3D" id="1.10.630.10">
    <property type="entry name" value="Cytochrome P450"/>
    <property type="match status" value="1"/>
</dbReference>
<keyword evidence="11" id="KW-1185">Reference proteome</keyword>
<dbReference type="PRINTS" id="PR00465">
    <property type="entry name" value="EP450IV"/>
</dbReference>
<sequence>MEPSATAYASLQSSLHSALESLPIDKTSLLPYGLLLLPAFAVLYSASKPASKFPEVNPKNAFELTDGRRVKEFMANSMELLKTWEKRVGGSPYRLFCENGLTTMLPFNEVENMRSDKRFDFSQVASDDTHGYLPGFEAFGNDPTIIKVVNKHLTKALTKITAPLSHEAELVIQQTLGDSTEWELHNAPLAIMKIVSRMSARVFMGEELCRDDKWNVAAADYTRKLFSSTTLLSEKPRWMRPWIHWFMPEIQEVRTAQAAAIEAFQPHLDRREKEKAAALARGEDYRVDDSIEWFAKEGSTHPPAIDQTRLTVVAIHTTSDLLTEAMLNIAMHPELFQPLREEVVSVLSTHGLKKTGLYELQLMDAVLKESQRLKPVLLSWKRILIEDVTLPSGTALKKGEKVAVSLLHMWDDEQWKDAATFDPYRFIRMRESSNEANASHLVSTSPSHMGFGHGVHACPGRFFASNELKIALCHLILKYDWKLPGAKRPDPVVIGMQYMANPESNLLFRRRKEELDFSALER</sequence>
<dbReference type="EMBL" id="JAGTJQ010000010">
    <property type="protein sequence ID" value="KAH7020695.1"/>
    <property type="molecule type" value="Genomic_DNA"/>
</dbReference>
<dbReference type="CDD" id="cd11041">
    <property type="entry name" value="CYP503A1-like"/>
    <property type="match status" value="1"/>
</dbReference>
<evidence type="ECO:0000256" key="5">
    <source>
        <dbReference type="ARBA" id="ARBA00023002"/>
    </source>
</evidence>
<dbReference type="InterPro" id="IPR002403">
    <property type="entry name" value="Cyt_P450_E_grp-IV"/>
</dbReference>
<protein>
    <submittedName>
        <fullName evidence="10">Cytochrome P450</fullName>
    </submittedName>
</protein>
<gene>
    <name evidence="10" type="ORF">B0I36DRAFT_252646</name>
</gene>
<comment type="caution">
    <text evidence="10">The sequence shown here is derived from an EMBL/GenBank/DDBJ whole genome shotgun (WGS) entry which is preliminary data.</text>
</comment>
<dbReference type="GO" id="GO:0005506">
    <property type="term" value="F:iron ion binding"/>
    <property type="evidence" value="ECO:0007669"/>
    <property type="project" value="InterPro"/>
</dbReference>
<evidence type="ECO:0000313" key="10">
    <source>
        <dbReference type="EMBL" id="KAH7020695.1"/>
    </source>
</evidence>
<evidence type="ECO:0000313" key="11">
    <source>
        <dbReference type="Proteomes" id="UP000756346"/>
    </source>
</evidence>
<name>A0A9P9BHM3_9PEZI</name>
<proteinExistence type="inferred from homology"/>
<evidence type="ECO:0000256" key="2">
    <source>
        <dbReference type="ARBA" id="ARBA00010617"/>
    </source>
</evidence>
<dbReference type="PANTHER" id="PTHR46206">
    <property type="entry name" value="CYTOCHROME P450"/>
    <property type="match status" value="1"/>
</dbReference>
<accession>A0A9P9BHM3</accession>
<organism evidence="10 11">
    <name type="scientific">Microdochium trichocladiopsis</name>
    <dbReference type="NCBI Taxonomy" id="1682393"/>
    <lineage>
        <taxon>Eukaryota</taxon>
        <taxon>Fungi</taxon>
        <taxon>Dikarya</taxon>
        <taxon>Ascomycota</taxon>
        <taxon>Pezizomycotina</taxon>
        <taxon>Sordariomycetes</taxon>
        <taxon>Xylariomycetidae</taxon>
        <taxon>Xylariales</taxon>
        <taxon>Microdochiaceae</taxon>
        <taxon>Microdochium</taxon>
    </lineage>
</organism>
<dbReference type="GO" id="GO:0020037">
    <property type="term" value="F:heme binding"/>
    <property type="evidence" value="ECO:0007669"/>
    <property type="project" value="InterPro"/>
</dbReference>
<dbReference type="PROSITE" id="PS00086">
    <property type="entry name" value="CYTOCHROME_P450"/>
    <property type="match status" value="1"/>
</dbReference>
<keyword evidence="7 9" id="KW-0503">Monooxygenase</keyword>
<dbReference type="PANTHER" id="PTHR46206:SF2">
    <property type="entry name" value="CYTOCHROME P450 MONOOXYGENASE AUSG-RELATED"/>
    <property type="match status" value="1"/>
</dbReference>
<dbReference type="OrthoDB" id="1844152at2759"/>
<evidence type="ECO:0000256" key="9">
    <source>
        <dbReference type="RuleBase" id="RU000461"/>
    </source>
</evidence>
<dbReference type="Proteomes" id="UP000756346">
    <property type="component" value="Unassembled WGS sequence"/>
</dbReference>
<dbReference type="Pfam" id="PF00067">
    <property type="entry name" value="p450"/>
    <property type="match status" value="1"/>
</dbReference>
<evidence type="ECO:0000256" key="4">
    <source>
        <dbReference type="ARBA" id="ARBA00022723"/>
    </source>
</evidence>